<sequence>MDRADLTDFGYISVYQKGLYTLCPLFISAWRPLPVASDLRYCFVWAAYEVLLKSRYYLCKRPYRWAF</sequence>
<evidence type="ECO:0000313" key="1">
    <source>
        <dbReference type="EMBL" id="KJU81980.1"/>
    </source>
</evidence>
<evidence type="ECO:0000313" key="2">
    <source>
        <dbReference type="Proteomes" id="UP000033423"/>
    </source>
</evidence>
<keyword evidence="2" id="KW-1185">Reference proteome</keyword>
<comment type="caution">
    <text evidence="1">The sequence shown here is derived from an EMBL/GenBank/DDBJ whole genome shotgun (WGS) entry which is preliminary data.</text>
</comment>
<organism evidence="1 2">
    <name type="scientific">Candidatus Magnetobacterium bavaricum</name>
    <dbReference type="NCBI Taxonomy" id="29290"/>
    <lineage>
        <taxon>Bacteria</taxon>
        <taxon>Pseudomonadati</taxon>
        <taxon>Nitrospirota</taxon>
        <taxon>Thermodesulfovibrionia</taxon>
        <taxon>Thermodesulfovibrionales</taxon>
        <taxon>Candidatus Magnetobacteriaceae</taxon>
        <taxon>Candidatus Magnetobacterium</taxon>
    </lineage>
</organism>
<accession>A0A0F3GJ72</accession>
<dbReference type="AlphaFoldDB" id="A0A0F3GJ72"/>
<proteinExistence type="predicted"/>
<protein>
    <submittedName>
        <fullName evidence="1">Uncharacterized protein</fullName>
    </submittedName>
</protein>
<gene>
    <name evidence="1" type="ORF">MBAV_005827</name>
</gene>
<dbReference type="Proteomes" id="UP000033423">
    <property type="component" value="Unassembled WGS sequence"/>
</dbReference>
<dbReference type="EMBL" id="LACI01002462">
    <property type="protein sequence ID" value="KJU81980.1"/>
    <property type="molecule type" value="Genomic_DNA"/>
</dbReference>
<reference evidence="1 2" key="1">
    <citation type="submission" date="2015-02" db="EMBL/GenBank/DDBJ databases">
        <title>Single-cell genomics of uncultivated deep-branching MTB reveals a conserved set of magnetosome genes.</title>
        <authorList>
            <person name="Kolinko S."/>
            <person name="Richter M."/>
            <person name="Glockner F.O."/>
            <person name="Brachmann A."/>
            <person name="Schuler D."/>
        </authorList>
    </citation>
    <scope>NUCLEOTIDE SEQUENCE [LARGE SCALE GENOMIC DNA]</scope>
    <source>
        <strain evidence="1">TM-1</strain>
    </source>
</reference>
<name>A0A0F3GJ72_9BACT</name>